<reference evidence="10 11" key="1">
    <citation type="submission" date="2017-11" db="EMBL/GenBank/DDBJ databases">
        <title>De novo assembly and phasing of dikaryotic genomes from two isolates of Puccinia coronata f. sp. avenae, the causal agent of oat crown rust.</title>
        <authorList>
            <person name="Miller M.E."/>
            <person name="Zhang Y."/>
            <person name="Omidvar V."/>
            <person name="Sperschneider J."/>
            <person name="Schwessinger B."/>
            <person name="Raley C."/>
            <person name="Palmer J.M."/>
            <person name="Garnica D."/>
            <person name="Upadhyaya N."/>
            <person name="Rathjen J."/>
            <person name="Taylor J.M."/>
            <person name="Park R.F."/>
            <person name="Dodds P.N."/>
            <person name="Hirsch C.D."/>
            <person name="Kianian S.F."/>
            <person name="Figueroa M."/>
        </authorList>
    </citation>
    <scope>NUCLEOTIDE SEQUENCE [LARGE SCALE GENOMIC DNA]</scope>
    <source>
        <strain evidence="10">12NC29</strain>
    </source>
</reference>
<evidence type="ECO:0000256" key="2">
    <source>
        <dbReference type="ARBA" id="ARBA00010867"/>
    </source>
</evidence>
<dbReference type="GO" id="GO:0005744">
    <property type="term" value="C:TIM23 mitochondrial import inner membrane translocase complex"/>
    <property type="evidence" value="ECO:0007669"/>
    <property type="project" value="InterPro"/>
</dbReference>
<dbReference type="Pfam" id="PF08294">
    <property type="entry name" value="TIM21"/>
    <property type="match status" value="1"/>
</dbReference>
<dbReference type="GO" id="GO:0030150">
    <property type="term" value="P:protein import into mitochondrial matrix"/>
    <property type="evidence" value="ECO:0007669"/>
    <property type="project" value="InterPro"/>
</dbReference>
<evidence type="ECO:0000256" key="1">
    <source>
        <dbReference type="ARBA" id="ARBA00004304"/>
    </source>
</evidence>
<gene>
    <name evidence="10" type="ORF">PCANC_26916</name>
</gene>
<evidence type="ECO:0008006" key="12">
    <source>
        <dbReference type="Google" id="ProtNLM"/>
    </source>
</evidence>
<keyword evidence="5 9" id="KW-1133">Transmembrane helix</keyword>
<feature type="compositionally biased region" description="Polar residues" evidence="8">
    <location>
        <begin position="366"/>
        <end position="391"/>
    </location>
</feature>
<evidence type="ECO:0000256" key="3">
    <source>
        <dbReference type="ARBA" id="ARBA00022692"/>
    </source>
</evidence>
<feature type="non-terminal residue" evidence="10">
    <location>
        <position position="1"/>
    </location>
</feature>
<feature type="region of interest" description="Disordered" evidence="8">
    <location>
        <begin position="299"/>
        <end position="319"/>
    </location>
</feature>
<comment type="similarity">
    <text evidence="2">Belongs to the TIM21 family.</text>
</comment>
<protein>
    <recommendedName>
        <fullName evidence="12">Mitochondrial import inner membrane translocase subunit Tim21</fullName>
    </recommendedName>
</protein>
<dbReference type="OrthoDB" id="436405at2759"/>
<evidence type="ECO:0000313" key="11">
    <source>
        <dbReference type="Proteomes" id="UP000235388"/>
    </source>
</evidence>
<evidence type="ECO:0000256" key="4">
    <source>
        <dbReference type="ARBA" id="ARBA00022946"/>
    </source>
</evidence>
<evidence type="ECO:0000256" key="8">
    <source>
        <dbReference type="SAM" id="MobiDB-lite"/>
    </source>
</evidence>
<evidence type="ECO:0000256" key="7">
    <source>
        <dbReference type="ARBA" id="ARBA00023136"/>
    </source>
</evidence>
<keyword evidence="3 9" id="KW-0812">Transmembrane</keyword>
<dbReference type="AlphaFoldDB" id="A0A2N5RXJ1"/>
<feature type="transmembrane region" description="Helical" evidence="9">
    <location>
        <begin position="246"/>
        <end position="264"/>
    </location>
</feature>
<dbReference type="PANTHER" id="PTHR13032:SF6">
    <property type="entry name" value="MITOCHONDRIAL IMPORT INNER MEMBRANE TRANSLOCASE SUBUNIT TIM21"/>
    <property type="match status" value="1"/>
</dbReference>
<evidence type="ECO:0000313" key="10">
    <source>
        <dbReference type="EMBL" id="PLW05707.1"/>
    </source>
</evidence>
<keyword evidence="7 9" id="KW-0472">Membrane</keyword>
<feature type="compositionally biased region" description="Low complexity" evidence="8">
    <location>
        <begin position="303"/>
        <end position="319"/>
    </location>
</feature>
<evidence type="ECO:0000256" key="6">
    <source>
        <dbReference type="ARBA" id="ARBA00023128"/>
    </source>
</evidence>
<comment type="subcellular location">
    <subcellularLocation>
        <location evidence="1">Mitochondrion membrane</location>
        <topology evidence="1">Single-pass membrane protein</topology>
    </subcellularLocation>
</comment>
<dbReference type="InterPro" id="IPR013261">
    <property type="entry name" value="Tim21"/>
</dbReference>
<keyword evidence="11" id="KW-1185">Reference proteome</keyword>
<dbReference type="EMBL" id="PGCJ01001401">
    <property type="protein sequence ID" value="PLW05707.1"/>
    <property type="molecule type" value="Genomic_DNA"/>
</dbReference>
<comment type="caution">
    <text evidence="10">The sequence shown here is derived from an EMBL/GenBank/DDBJ whole genome shotgun (WGS) entry which is preliminary data.</text>
</comment>
<feature type="region of interest" description="Disordered" evidence="8">
    <location>
        <begin position="162"/>
        <end position="185"/>
    </location>
</feature>
<dbReference type="Proteomes" id="UP000235388">
    <property type="component" value="Unassembled WGS sequence"/>
</dbReference>
<name>A0A2N5RXJ1_9BASI</name>
<evidence type="ECO:0000256" key="9">
    <source>
        <dbReference type="SAM" id="Phobius"/>
    </source>
</evidence>
<accession>A0A2N5RXJ1</accession>
<proteinExistence type="inferred from homology"/>
<dbReference type="PANTHER" id="PTHR13032">
    <property type="entry name" value="MITOCHONDRIAL IMPORT INNER MEMBRANE TRANSLOCASE SUBUNIT TIM21"/>
    <property type="match status" value="1"/>
</dbReference>
<keyword evidence="6" id="KW-0496">Mitochondrion</keyword>
<keyword evidence="4" id="KW-0809">Transit peptide</keyword>
<organism evidence="10 11">
    <name type="scientific">Puccinia coronata f. sp. avenae</name>
    <dbReference type="NCBI Taxonomy" id="200324"/>
    <lineage>
        <taxon>Eukaryota</taxon>
        <taxon>Fungi</taxon>
        <taxon>Dikarya</taxon>
        <taxon>Basidiomycota</taxon>
        <taxon>Pucciniomycotina</taxon>
        <taxon>Pucciniomycetes</taxon>
        <taxon>Pucciniales</taxon>
        <taxon>Pucciniaceae</taxon>
        <taxon>Puccinia</taxon>
    </lineage>
</organism>
<evidence type="ECO:0000256" key="5">
    <source>
        <dbReference type="ARBA" id="ARBA00022989"/>
    </source>
</evidence>
<sequence>LVHTKFRSSEVKHHRPVPLPSESVDHLVDTRLALQTYPDAPPHLPYLAWGSSQVYSRDMLYPPVLLQTSPAIWLPKNGAAAEEAHDLKKYWDLDAFYEEVDGVDIECFPKSATIASECGLHDLPNRYCPPLPSPRQSRPSSMRLSRRMMISTVRSTQNGNLIRNTRSYGTSHSTTTSQSSSSDKALMDELRRLSHRQDTTSQPMLGPFMMPREHTQEPALSGDDYRHWSQVSWPARIRRTFRLGRNLLIVSFGGCLGIMVIYSITSELFAPSSTTNLMSMTITTLEESEELNKMMEAPLTFHSSPPSSSSKRSSGVPQSVQHASGVLELRFWVERRYKPNRVEGDWRNMDWWRSWIGPLITSEVHPTSSSVPASTSEPNHPNSTHASASHDGSSESRWWPGLLKSIMPNTLARSSGSSHPPKSWSERFFSNPGQFERGEVVVELIKESNGHWKYKSLVVDFPDSQNVQYRLNVWNEVKKKKMKQQRLRGSEQDDEGDVDAAQSGATRYRFWSRRIHV</sequence>
<feature type="region of interest" description="Disordered" evidence="8">
    <location>
        <begin position="366"/>
        <end position="395"/>
    </location>
</feature>
<feature type="compositionally biased region" description="Low complexity" evidence="8">
    <location>
        <begin position="165"/>
        <end position="182"/>
    </location>
</feature>